<comment type="caution">
    <text evidence="7">The sequence shown here is derived from an EMBL/GenBank/DDBJ whole genome shotgun (WGS) entry which is preliminary data.</text>
</comment>
<dbReference type="OrthoDB" id="189968at2759"/>
<keyword evidence="4" id="KW-0539">Nucleus</keyword>
<dbReference type="PROSITE" id="PS50294">
    <property type="entry name" value="WD_REPEATS_REGION"/>
    <property type="match status" value="1"/>
</dbReference>
<evidence type="ECO:0000256" key="3">
    <source>
        <dbReference type="ARBA" id="ARBA00022737"/>
    </source>
</evidence>
<feature type="region of interest" description="Disordered" evidence="6">
    <location>
        <begin position="88"/>
        <end position="114"/>
    </location>
</feature>
<dbReference type="GO" id="GO:0032040">
    <property type="term" value="C:small-subunit processome"/>
    <property type="evidence" value="ECO:0007669"/>
    <property type="project" value="TreeGrafter"/>
</dbReference>
<feature type="repeat" description="WD" evidence="5">
    <location>
        <begin position="21"/>
        <end position="62"/>
    </location>
</feature>
<gene>
    <name evidence="7" type="primary">RRP9</name>
    <name evidence="7" type="ORF">C6P46_003261</name>
</gene>
<dbReference type="GO" id="GO:0034511">
    <property type="term" value="F:U3 snoRNA binding"/>
    <property type="evidence" value="ECO:0007669"/>
    <property type="project" value="InterPro"/>
</dbReference>
<evidence type="ECO:0000256" key="4">
    <source>
        <dbReference type="ARBA" id="ARBA00023242"/>
    </source>
</evidence>
<evidence type="ECO:0000313" key="7">
    <source>
        <dbReference type="EMBL" id="KAG0662521.1"/>
    </source>
</evidence>
<feature type="region of interest" description="Disordered" evidence="6">
    <location>
        <begin position="404"/>
        <end position="433"/>
    </location>
</feature>
<dbReference type="SUPFAM" id="SSF50978">
    <property type="entry name" value="WD40 repeat-like"/>
    <property type="match status" value="1"/>
</dbReference>
<dbReference type="Pfam" id="PF00400">
    <property type="entry name" value="WD40"/>
    <property type="match status" value="6"/>
</dbReference>
<evidence type="ECO:0000256" key="5">
    <source>
        <dbReference type="PROSITE-ProRule" id="PRU00221"/>
    </source>
</evidence>
<evidence type="ECO:0000256" key="6">
    <source>
        <dbReference type="SAM" id="MobiDB-lite"/>
    </source>
</evidence>
<dbReference type="PROSITE" id="PS50082">
    <property type="entry name" value="WD_REPEATS_2"/>
    <property type="match status" value="4"/>
</dbReference>
<feature type="repeat" description="WD" evidence="5">
    <location>
        <begin position="159"/>
        <end position="200"/>
    </location>
</feature>
<keyword evidence="8" id="KW-1185">Reference proteome</keyword>
<dbReference type="PANTHER" id="PTHR19865:SF0">
    <property type="entry name" value="U3 SMALL NUCLEOLAR RNA-INTERACTING PROTEIN 2"/>
    <property type="match status" value="1"/>
</dbReference>
<sequence length="473" mass="51091">MSRQLCLQLPIPSTSIFRTPAKGHRGCVTSAVASHDGQWLYTSSKDGAIMKYDLSAVSSVAPSSSTTSADPSSSPRIARTAYLRKAVSESQKRDGEKHKRFDAAAQDKGKGKEVAEGHTDEILDLAISHDGRILASAGRDKVIGCWNVEGDGGKWTRGLGGHKDAVGSIAFRLGTTELYSSSFDRTVKVFDLSTLSYIETLFGHQDSILSIDALRGELAVTAGGRDKTVRFWKVMEESQLVFRGGGASRMRNVLDGALEDDGVEDEERKRRRRQAEAKGPVKFVEGSIDCVAMVDDSTLLSGGDSGTICLWTITKKKPIFRLDLAHGINEHASETEGIIGTPRWITALSCLPYGDVFGSGSWDGEIRLWKIDERLRSFSPLTTISAPGFVNSIQLVAPSLRPTKESQQSAVSAQAGKGRKTDSDAEAAGLSSTTSPRKNLLVVAATSKEPRLGRWMRFKEAKDGAVVAVIPMQ</sequence>
<evidence type="ECO:0000256" key="2">
    <source>
        <dbReference type="ARBA" id="ARBA00022574"/>
    </source>
</evidence>
<dbReference type="Gene3D" id="2.130.10.10">
    <property type="entry name" value="YVTN repeat-like/Quinoprotein amine dehydrogenase"/>
    <property type="match status" value="1"/>
</dbReference>
<protein>
    <submittedName>
        <fullName evidence="7">Pre-rRNA processing protein</fullName>
    </submittedName>
</protein>
<dbReference type="InterPro" id="IPR015943">
    <property type="entry name" value="WD40/YVTN_repeat-like_dom_sf"/>
</dbReference>
<keyword evidence="3" id="KW-0677">Repeat</keyword>
<name>A0A9P6W577_RHOMI</name>
<dbReference type="FunFam" id="2.130.10.10:FF:000899">
    <property type="entry name" value="Chromosome 15, whole genome shotgun sequence"/>
    <property type="match status" value="1"/>
</dbReference>
<feature type="repeat" description="WD" evidence="5">
    <location>
        <begin position="115"/>
        <end position="149"/>
    </location>
</feature>
<keyword evidence="2 5" id="KW-0853">WD repeat</keyword>
<dbReference type="InterPro" id="IPR039241">
    <property type="entry name" value="Rrp9-like"/>
</dbReference>
<dbReference type="Proteomes" id="UP000777482">
    <property type="component" value="Unassembled WGS sequence"/>
</dbReference>
<dbReference type="InterPro" id="IPR036322">
    <property type="entry name" value="WD40_repeat_dom_sf"/>
</dbReference>
<feature type="repeat" description="WD" evidence="5">
    <location>
        <begin position="201"/>
        <end position="242"/>
    </location>
</feature>
<dbReference type="PANTHER" id="PTHR19865">
    <property type="entry name" value="U3 SMALL NUCLEOLAR RNA INTERACTING PROTEIN 2"/>
    <property type="match status" value="1"/>
</dbReference>
<organism evidence="7 8">
    <name type="scientific">Rhodotorula mucilaginosa</name>
    <name type="common">Yeast</name>
    <name type="synonym">Rhodotorula rubra</name>
    <dbReference type="NCBI Taxonomy" id="5537"/>
    <lineage>
        <taxon>Eukaryota</taxon>
        <taxon>Fungi</taxon>
        <taxon>Dikarya</taxon>
        <taxon>Basidiomycota</taxon>
        <taxon>Pucciniomycotina</taxon>
        <taxon>Microbotryomycetes</taxon>
        <taxon>Sporidiobolales</taxon>
        <taxon>Sporidiobolaceae</taxon>
        <taxon>Rhodotorula</taxon>
    </lineage>
</organism>
<comment type="subcellular location">
    <subcellularLocation>
        <location evidence="1">Nucleus</location>
    </subcellularLocation>
</comment>
<dbReference type="InterPro" id="IPR001680">
    <property type="entry name" value="WD40_rpt"/>
</dbReference>
<dbReference type="SMART" id="SM00320">
    <property type="entry name" value="WD40"/>
    <property type="match status" value="6"/>
</dbReference>
<evidence type="ECO:0000313" key="8">
    <source>
        <dbReference type="Proteomes" id="UP000777482"/>
    </source>
</evidence>
<proteinExistence type="predicted"/>
<evidence type="ECO:0000256" key="1">
    <source>
        <dbReference type="ARBA" id="ARBA00004123"/>
    </source>
</evidence>
<accession>A0A9P6W577</accession>
<reference evidence="7 8" key="1">
    <citation type="submission" date="2020-11" db="EMBL/GenBank/DDBJ databases">
        <title>Kefir isolates.</title>
        <authorList>
            <person name="Marcisauskas S."/>
            <person name="Kim Y."/>
            <person name="Blasche S."/>
        </authorList>
    </citation>
    <scope>NUCLEOTIDE SEQUENCE [LARGE SCALE GENOMIC DNA]</scope>
    <source>
        <strain evidence="7 8">KR</strain>
    </source>
</reference>
<dbReference type="EMBL" id="PUHQ01000026">
    <property type="protein sequence ID" value="KAG0662521.1"/>
    <property type="molecule type" value="Genomic_DNA"/>
</dbReference>
<dbReference type="AlphaFoldDB" id="A0A9P6W577"/>